<dbReference type="Proteomes" id="UP000248975">
    <property type="component" value="Unassembled WGS sequence"/>
</dbReference>
<dbReference type="InterPro" id="IPR003776">
    <property type="entry name" value="YcaO-like_dom"/>
</dbReference>
<sequence length="326" mass="34947">MTIGPGVIEPRFASAISHRLLSEPMFPPMSEGFPFQIATVAVALPSGCRPPDNALRHRIATGFGESRSEAATKALAEGAERYALQFRHDMPAWFSPLITVGGPVEDAPAHDLALGAPGAKGAVTSVGAASGDSLESAMLRAVLEQLEHLHFERLEQGIPELDDPEPQQLEDVKSISTWLEGQLRRLDLRLGVFAEGYAMAAARCSDLDGGRATAGSAAGCEAGQALRHAAEEAVFHWRNMVALENRGIDVRDLTGADQAHFRRYRGASRASLWPEPVKIAQRLAVLPLPDVGALMSVLAQQTGRRARIFDMTFPPLGVFTAKCVVG</sequence>
<evidence type="ECO:0000259" key="1">
    <source>
        <dbReference type="Pfam" id="PF02624"/>
    </source>
</evidence>
<evidence type="ECO:0000313" key="3">
    <source>
        <dbReference type="Proteomes" id="UP000248975"/>
    </source>
</evidence>
<name>A0A2W5SNB8_CERSP</name>
<dbReference type="Pfam" id="PF02624">
    <property type="entry name" value="YcaO"/>
    <property type="match status" value="1"/>
</dbReference>
<dbReference type="EMBL" id="QFQS01000001">
    <property type="protein sequence ID" value="PZR00846.1"/>
    <property type="molecule type" value="Genomic_DNA"/>
</dbReference>
<reference evidence="2 3" key="1">
    <citation type="submission" date="2017-08" db="EMBL/GenBank/DDBJ databases">
        <title>Infants hospitalized years apart are colonized by the same room-sourced microbial strains.</title>
        <authorList>
            <person name="Brooks B."/>
            <person name="Olm M.R."/>
            <person name="Firek B.A."/>
            <person name="Baker R."/>
            <person name="Thomas B.C."/>
            <person name="Morowitz M.J."/>
            <person name="Banfield J.F."/>
        </authorList>
    </citation>
    <scope>NUCLEOTIDE SEQUENCE [LARGE SCALE GENOMIC DNA]</scope>
    <source>
        <strain evidence="2">S2_003_000_R2_11</strain>
    </source>
</reference>
<evidence type="ECO:0000313" key="2">
    <source>
        <dbReference type="EMBL" id="PZR00846.1"/>
    </source>
</evidence>
<proteinExistence type="predicted"/>
<organism evidence="2 3">
    <name type="scientific">Cereibacter sphaeroides</name>
    <name type="common">Rhodobacter sphaeroides</name>
    <dbReference type="NCBI Taxonomy" id="1063"/>
    <lineage>
        <taxon>Bacteria</taxon>
        <taxon>Pseudomonadati</taxon>
        <taxon>Pseudomonadota</taxon>
        <taxon>Alphaproteobacteria</taxon>
        <taxon>Rhodobacterales</taxon>
        <taxon>Paracoccaceae</taxon>
        <taxon>Cereibacter</taxon>
    </lineage>
</organism>
<feature type="domain" description="YcaO" evidence="1">
    <location>
        <begin position="123"/>
        <end position="325"/>
    </location>
</feature>
<accession>A0A2W5SNB8</accession>
<gene>
    <name evidence="2" type="ORF">DI533_10080</name>
</gene>
<protein>
    <recommendedName>
        <fullName evidence="1">YcaO domain-containing protein</fullName>
    </recommendedName>
</protein>
<dbReference type="AlphaFoldDB" id="A0A2W5SNB8"/>
<comment type="caution">
    <text evidence="2">The sequence shown here is derived from an EMBL/GenBank/DDBJ whole genome shotgun (WGS) entry which is preliminary data.</text>
</comment>